<dbReference type="Proteomes" id="UP000005139">
    <property type="component" value="Unassembled WGS sequence"/>
</dbReference>
<dbReference type="InterPro" id="IPR053735">
    <property type="entry name" value="Type_III_TA_endoRNase"/>
</dbReference>
<accession>A1HU29</accession>
<name>A1HU29_9FIRM</name>
<evidence type="ECO:0000313" key="2">
    <source>
        <dbReference type="Proteomes" id="UP000005139"/>
    </source>
</evidence>
<organism evidence="1 2">
    <name type="scientific">Thermosinus carboxydivorans Nor1</name>
    <dbReference type="NCBI Taxonomy" id="401526"/>
    <lineage>
        <taxon>Bacteria</taxon>
        <taxon>Bacillati</taxon>
        <taxon>Bacillota</taxon>
        <taxon>Negativicutes</taxon>
        <taxon>Selenomonadales</taxon>
        <taxon>Sporomusaceae</taxon>
        <taxon>Thermosinus</taxon>
    </lineage>
</organism>
<dbReference type="GO" id="GO:0004521">
    <property type="term" value="F:RNA endonuclease activity"/>
    <property type="evidence" value="ECO:0007669"/>
    <property type="project" value="InterPro"/>
</dbReference>
<dbReference type="GO" id="GO:0003723">
    <property type="term" value="F:RNA binding"/>
    <property type="evidence" value="ECO:0007669"/>
    <property type="project" value="InterPro"/>
</dbReference>
<dbReference type="OrthoDB" id="1655812at2"/>
<comment type="caution">
    <text evidence="1">The sequence shown here is derived from an EMBL/GenBank/DDBJ whole genome shotgun (WGS) entry which is preliminary data.</text>
</comment>
<dbReference type="InterPro" id="IPR025911">
    <property type="entry name" value="ToxN/AbiQ_toxin"/>
</dbReference>
<reference evidence="1 2" key="2">
    <citation type="submission" date="2007-01" db="EMBL/GenBank/DDBJ databases">
        <title>Sequencing of the draft genome and assembly of Thermosinus carboxydivorans Nor1.</title>
        <authorList>
            <consortium name="US DOE Joint Genome Institute (JGI-PGF)"/>
            <person name="Copeland A."/>
            <person name="Lucas S."/>
            <person name="Lapidus A."/>
            <person name="Barry K."/>
            <person name="Glavina del Rio T."/>
            <person name="Dalin E."/>
            <person name="Tice H."/>
            <person name="Bruce D."/>
            <person name="Pitluck S."/>
            <person name="Richardson P."/>
        </authorList>
    </citation>
    <scope>NUCLEOTIDE SEQUENCE [LARGE SCALE GENOMIC DNA]</scope>
    <source>
        <strain evidence="1 2">Nor1</strain>
    </source>
</reference>
<reference evidence="1 2" key="1">
    <citation type="submission" date="2007-01" db="EMBL/GenBank/DDBJ databases">
        <title>Annotation of the draft genome assembly of Thermosinus carboxydivorans Nor1.</title>
        <authorList>
            <consortium name="US DOE Joint Genome Institute (JGI-ORNL)"/>
            <person name="Larimer F."/>
            <person name="Land M."/>
            <person name="Hauser L."/>
        </authorList>
    </citation>
    <scope>NUCLEOTIDE SEQUENCE [LARGE SCALE GENOMIC DNA]</scope>
    <source>
        <strain evidence="1 2">Nor1</strain>
    </source>
</reference>
<dbReference type="EMBL" id="AAWL01000032">
    <property type="protein sequence ID" value="EAX46469.1"/>
    <property type="molecule type" value="Genomic_DNA"/>
</dbReference>
<dbReference type="Gene3D" id="3.10.129.130">
    <property type="match status" value="1"/>
</dbReference>
<keyword evidence="2" id="KW-1185">Reference proteome</keyword>
<dbReference type="Pfam" id="PF13958">
    <property type="entry name" value="ToxN_toxin"/>
    <property type="match status" value="1"/>
</dbReference>
<evidence type="ECO:0008006" key="3">
    <source>
        <dbReference type="Google" id="ProtNLM"/>
    </source>
</evidence>
<gene>
    <name evidence="1" type="ORF">TcarDRAFT_0095</name>
</gene>
<dbReference type="eggNOG" id="ENOG50334N3">
    <property type="taxonomic scope" value="Bacteria"/>
</dbReference>
<sequence>MSEILMCRIDIAYLNYLRQFDNRVSYNDSGTRMFVGILLEVNGQKYYAPLSSPKSKHAKISSQAVDIYKIDGGKLGVINLNNMVPVPDATIIVIDINQEPDEKYRVLLQNQLRQIRKDAARIKKKAQTLYHLIVQKKVPVLSKRCCDYALLEMQCAKYSQQLSAKSNGC</sequence>
<proteinExistence type="predicted"/>
<dbReference type="AlphaFoldDB" id="A1HU29"/>
<dbReference type="RefSeq" id="WP_007290543.1">
    <property type="nucleotide sequence ID" value="NZ_AAWL01000032.1"/>
</dbReference>
<protein>
    <recommendedName>
        <fullName evidence="3">Type III toxin-antitoxin system ToxN/AbiQ family toxin</fullName>
    </recommendedName>
</protein>
<evidence type="ECO:0000313" key="1">
    <source>
        <dbReference type="EMBL" id="EAX46469.1"/>
    </source>
</evidence>